<name>A0A1H1GAK7_9ACTN</name>
<feature type="region of interest" description="Disordered" evidence="1">
    <location>
        <begin position="167"/>
        <end position="222"/>
    </location>
</feature>
<dbReference type="STRING" id="995062.SAMN04489718_3531"/>
<dbReference type="EMBL" id="FNKO01000002">
    <property type="protein sequence ID" value="SDR10191.1"/>
    <property type="molecule type" value="Genomic_DNA"/>
</dbReference>
<dbReference type="RefSeq" id="WP_245695890.1">
    <property type="nucleotide sequence ID" value="NZ_FNKO01000002.1"/>
</dbReference>
<evidence type="ECO:0000313" key="2">
    <source>
        <dbReference type="EMBL" id="SDR10191.1"/>
    </source>
</evidence>
<organism evidence="2 3">
    <name type="scientific">Actinopolyspora saharensis</name>
    <dbReference type="NCBI Taxonomy" id="995062"/>
    <lineage>
        <taxon>Bacteria</taxon>
        <taxon>Bacillati</taxon>
        <taxon>Actinomycetota</taxon>
        <taxon>Actinomycetes</taxon>
        <taxon>Actinopolysporales</taxon>
        <taxon>Actinopolysporaceae</taxon>
        <taxon>Actinopolyspora</taxon>
    </lineage>
</organism>
<evidence type="ECO:0000256" key="1">
    <source>
        <dbReference type="SAM" id="MobiDB-lite"/>
    </source>
</evidence>
<evidence type="ECO:0000313" key="3">
    <source>
        <dbReference type="Proteomes" id="UP000199301"/>
    </source>
</evidence>
<feature type="compositionally biased region" description="Basic and acidic residues" evidence="1">
    <location>
        <begin position="174"/>
        <end position="187"/>
    </location>
</feature>
<accession>A0A1H1GAK7</accession>
<proteinExistence type="predicted"/>
<dbReference type="Proteomes" id="UP000199301">
    <property type="component" value="Unassembled WGS sequence"/>
</dbReference>
<keyword evidence="3" id="KW-1185">Reference proteome</keyword>
<gene>
    <name evidence="2" type="ORF">SAMN04489718_3531</name>
</gene>
<reference evidence="3" key="1">
    <citation type="submission" date="2016-10" db="EMBL/GenBank/DDBJ databases">
        <authorList>
            <person name="Varghese N."/>
            <person name="Submissions S."/>
        </authorList>
    </citation>
    <scope>NUCLEOTIDE SEQUENCE [LARGE SCALE GENOMIC DNA]</scope>
    <source>
        <strain evidence="3">DSM 45459</strain>
    </source>
</reference>
<dbReference type="AlphaFoldDB" id="A0A1H1GAK7"/>
<sequence>MNTRHEDLQRVRLQAGRVAETAYQQARGPLVAALGAGDLAAHAVAETAQRVRDQLSDYASSARENTAGAPADLGELRDRLRSGELRKLLEHYRDSAAEVYGYCGQRGEQTLERLRARPEVQRTREQVGQAQHRVEEVVDGAWGVADDVLGKVSTTTRSFGERVARTTENVAEETAERVNEAGDRAASETRSAARRTAARSSAAQEDDSTGESGSGDRESSEG</sequence>
<protein>
    <submittedName>
        <fullName evidence="2">Heparin binding hemagglutinin HbhA</fullName>
    </submittedName>
</protein>